<accession>A0A3T1D2Y4</accession>
<dbReference type="AlphaFoldDB" id="A0A3T1D2Y4"/>
<dbReference type="Proteomes" id="UP000289856">
    <property type="component" value="Chromosome"/>
</dbReference>
<dbReference type="EMBL" id="AP019400">
    <property type="protein sequence ID" value="BBI32467.1"/>
    <property type="molecule type" value="Genomic_DNA"/>
</dbReference>
<evidence type="ECO:0000313" key="2">
    <source>
        <dbReference type="Proteomes" id="UP000289856"/>
    </source>
</evidence>
<dbReference type="OrthoDB" id="2679985at2"/>
<proteinExistence type="predicted"/>
<dbReference type="RefSeq" id="WP_130607016.1">
    <property type="nucleotide sequence ID" value="NZ_AP019400.1"/>
</dbReference>
<sequence length="96" mass="10919">MDSGTVTQVTKPKVQRAWNDYQRVNKTRKLHLCAMTGKVIPIGSSCWHYTGEFEGDFQSWYCTDEAKAFADTYDNGEGSWECQEIGEAMREKGLIS</sequence>
<gene>
    <name evidence="1" type="ORF">KCTCHS21_18660</name>
</gene>
<evidence type="ECO:0000313" key="1">
    <source>
        <dbReference type="EMBL" id="BBI32467.1"/>
    </source>
</evidence>
<organism evidence="1 2">
    <name type="scientific">Cohnella abietis</name>
    <dbReference type="NCBI Taxonomy" id="2507935"/>
    <lineage>
        <taxon>Bacteria</taxon>
        <taxon>Bacillati</taxon>
        <taxon>Bacillota</taxon>
        <taxon>Bacilli</taxon>
        <taxon>Bacillales</taxon>
        <taxon>Paenibacillaceae</taxon>
        <taxon>Cohnella</taxon>
    </lineage>
</organism>
<keyword evidence="2" id="KW-1185">Reference proteome</keyword>
<name>A0A3T1D2Y4_9BACL</name>
<protein>
    <submittedName>
        <fullName evidence="1">Uncharacterized protein</fullName>
    </submittedName>
</protein>
<reference evidence="1 2" key="1">
    <citation type="submission" date="2019-01" db="EMBL/GenBank/DDBJ databases">
        <title>Complete genome sequence of Cohnella hallensis HS21 isolated from Korean fir (Abies koreana) rhizospheric soil.</title>
        <authorList>
            <person name="Jiang L."/>
            <person name="Kang S.W."/>
            <person name="Kim S."/>
            <person name="Jung J."/>
            <person name="Kim C.Y."/>
            <person name="Kim D.H."/>
            <person name="Kim S.W."/>
            <person name="Lee J."/>
        </authorList>
    </citation>
    <scope>NUCLEOTIDE SEQUENCE [LARGE SCALE GENOMIC DNA]</scope>
    <source>
        <strain evidence="1 2">HS21</strain>
    </source>
</reference>
<dbReference type="KEGG" id="cohn:KCTCHS21_18660"/>